<dbReference type="Proteomes" id="UP000234882">
    <property type="component" value="Chromosome"/>
</dbReference>
<evidence type="ECO:0000313" key="15">
    <source>
        <dbReference type="Proteomes" id="UP000234882"/>
    </source>
</evidence>
<dbReference type="GO" id="GO:0003848">
    <property type="term" value="F:2-amino-4-hydroxy-6-hydroxymethyldihydropteridine diphosphokinase activity"/>
    <property type="evidence" value="ECO:0007669"/>
    <property type="project" value="UniProtKB-EC"/>
</dbReference>
<dbReference type="PANTHER" id="PTHR43071:SF1">
    <property type="entry name" value="2-AMINO-4-HYDROXY-6-HYDROXYMETHYLDIHYDROPTERIDINE PYROPHOSPHOKINASE"/>
    <property type="match status" value="1"/>
</dbReference>
<keyword evidence="6" id="KW-0547">Nucleotide-binding</keyword>
<dbReference type="GO" id="GO:0046654">
    <property type="term" value="P:tetrahydrofolate biosynthetic process"/>
    <property type="evidence" value="ECO:0007669"/>
    <property type="project" value="UniProtKB-UniPathway"/>
</dbReference>
<dbReference type="KEGG" id="paru:CYR75_08815"/>
<keyword evidence="15" id="KW-1185">Reference proteome</keyword>
<evidence type="ECO:0000256" key="1">
    <source>
        <dbReference type="ARBA" id="ARBA00005051"/>
    </source>
</evidence>
<dbReference type="GO" id="GO:0016301">
    <property type="term" value="F:kinase activity"/>
    <property type="evidence" value="ECO:0007669"/>
    <property type="project" value="UniProtKB-KW"/>
</dbReference>
<evidence type="ECO:0000256" key="4">
    <source>
        <dbReference type="ARBA" id="ARBA00016218"/>
    </source>
</evidence>
<dbReference type="EMBL" id="CP025583">
    <property type="protein sequence ID" value="AUM74354.1"/>
    <property type="molecule type" value="Genomic_DNA"/>
</dbReference>
<evidence type="ECO:0000256" key="7">
    <source>
        <dbReference type="ARBA" id="ARBA00022777"/>
    </source>
</evidence>
<dbReference type="GO" id="GO:0046656">
    <property type="term" value="P:folic acid biosynthetic process"/>
    <property type="evidence" value="ECO:0007669"/>
    <property type="project" value="UniProtKB-KW"/>
</dbReference>
<dbReference type="AlphaFoldDB" id="A0A2K9MFH7"/>
<evidence type="ECO:0000256" key="5">
    <source>
        <dbReference type="ARBA" id="ARBA00022679"/>
    </source>
</evidence>
<keyword evidence="5" id="KW-0808">Transferase</keyword>
<dbReference type="UniPathway" id="UPA00077">
    <property type="reaction ID" value="UER00155"/>
</dbReference>
<organism evidence="14 15">
    <name type="scientific">Paracoccus jeotgali</name>
    <dbReference type="NCBI Taxonomy" id="2065379"/>
    <lineage>
        <taxon>Bacteria</taxon>
        <taxon>Pseudomonadati</taxon>
        <taxon>Pseudomonadota</taxon>
        <taxon>Alphaproteobacteria</taxon>
        <taxon>Rhodobacterales</taxon>
        <taxon>Paracoccaceae</taxon>
        <taxon>Paracoccus</taxon>
    </lineage>
</organism>
<accession>A0A2K9MFH7</accession>
<evidence type="ECO:0000256" key="11">
    <source>
        <dbReference type="ARBA" id="ARBA00029766"/>
    </source>
</evidence>
<name>A0A2K9MFH7_9RHOB</name>
<evidence type="ECO:0000256" key="8">
    <source>
        <dbReference type="ARBA" id="ARBA00022840"/>
    </source>
</evidence>
<dbReference type="Pfam" id="PF01288">
    <property type="entry name" value="HPPK"/>
    <property type="match status" value="1"/>
</dbReference>
<comment type="similarity">
    <text evidence="2">Belongs to the HPPK family.</text>
</comment>
<dbReference type="PANTHER" id="PTHR43071">
    <property type="entry name" value="2-AMINO-4-HYDROXY-6-HYDROXYMETHYLDIHYDROPTERIDINE PYROPHOSPHOKINASE"/>
    <property type="match status" value="1"/>
</dbReference>
<evidence type="ECO:0000256" key="9">
    <source>
        <dbReference type="ARBA" id="ARBA00022909"/>
    </source>
</evidence>
<dbReference type="GO" id="GO:0005524">
    <property type="term" value="F:ATP binding"/>
    <property type="evidence" value="ECO:0007669"/>
    <property type="project" value="UniProtKB-KW"/>
</dbReference>
<dbReference type="RefSeq" id="WP_101499700.1">
    <property type="nucleotide sequence ID" value="NZ_CP025583.1"/>
</dbReference>
<evidence type="ECO:0000313" key="14">
    <source>
        <dbReference type="EMBL" id="AUM74354.1"/>
    </source>
</evidence>
<dbReference type="NCBIfam" id="TIGR01498">
    <property type="entry name" value="folK"/>
    <property type="match status" value="1"/>
</dbReference>
<keyword evidence="7 14" id="KW-0418">Kinase</keyword>
<evidence type="ECO:0000256" key="6">
    <source>
        <dbReference type="ARBA" id="ARBA00022741"/>
    </source>
</evidence>
<keyword evidence="9" id="KW-0289">Folate biosynthesis</keyword>
<dbReference type="SUPFAM" id="SSF55083">
    <property type="entry name" value="6-hydroxymethyl-7,8-dihydropterin pyrophosphokinase, HPPK"/>
    <property type="match status" value="1"/>
</dbReference>
<dbReference type="InterPro" id="IPR000550">
    <property type="entry name" value="Hppk"/>
</dbReference>
<keyword evidence="8" id="KW-0067">ATP-binding</keyword>
<dbReference type="CDD" id="cd00483">
    <property type="entry name" value="HPPK"/>
    <property type="match status" value="1"/>
</dbReference>
<dbReference type="Gene3D" id="3.30.70.560">
    <property type="entry name" value="7,8-Dihydro-6-hydroxymethylpterin-pyrophosphokinase HPPK"/>
    <property type="match status" value="1"/>
</dbReference>
<evidence type="ECO:0000259" key="13">
    <source>
        <dbReference type="PROSITE" id="PS00794"/>
    </source>
</evidence>
<proteinExistence type="inferred from homology"/>
<comment type="pathway">
    <text evidence="1">Cofactor biosynthesis; tetrahydrofolate biosynthesis; 2-amino-4-hydroxy-6-hydroxymethyl-7,8-dihydropteridine diphosphate from 7,8-dihydroneopterin triphosphate: step 4/4.</text>
</comment>
<feature type="domain" description="7,8-dihydro-6-hydroxymethylpterin-pyrophosphokinase" evidence="13">
    <location>
        <begin position="95"/>
        <end position="106"/>
    </location>
</feature>
<dbReference type="EC" id="2.7.6.3" evidence="3"/>
<dbReference type="OrthoDB" id="9808041at2"/>
<comment type="function">
    <text evidence="10">Catalyzes the transfer of pyrophosphate from adenosine triphosphate (ATP) to 6-hydroxymethyl-7,8-dihydropterin, an enzymatic step in folate biosynthesis pathway.</text>
</comment>
<evidence type="ECO:0000256" key="3">
    <source>
        <dbReference type="ARBA" id="ARBA00013253"/>
    </source>
</evidence>
<evidence type="ECO:0000256" key="12">
    <source>
        <dbReference type="ARBA" id="ARBA00033413"/>
    </source>
</evidence>
<sequence>MALNLALIALGSNQFSSAGAPAPSLRAALIRLAESGGISLRAVSRFYSTPAFPAGSGPDYVNACAALATDLTPRALLDRLHLVETAMGRRRDTGRWGARGIDLDLLAMGDTVLPDRANHDRWRALPLPDQMRETPAELILPHPRLAERAFVLQPLADIAPDWRHPVTRRSVTAMLDDLPPASLHEIRVFLDNRSTTDQVTFSALPDSNRKVIHGPRDRRRLR</sequence>
<dbReference type="InterPro" id="IPR035907">
    <property type="entry name" value="Hppk_sf"/>
</dbReference>
<reference evidence="15" key="1">
    <citation type="submission" date="2017-12" db="EMBL/GenBank/DDBJ databases">
        <title>Genomic analysis of Paracoccus sp. CBA4604.</title>
        <authorList>
            <person name="Roh S.W."/>
            <person name="Kim J.Y."/>
            <person name="Kim J.S."/>
        </authorList>
    </citation>
    <scope>NUCLEOTIDE SEQUENCE [LARGE SCALE GENOMIC DNA]</scope>
    <source>
        <strain evidence="15">CBA4604</strain>
    </source>
</reference>
<protein>
    <recommendedName>
        <fullName evidence="4">2-amino-4-hydroxy-6-hydroxymethyldihydropteridine pyrophosphokinase</fullName>
        <ecNumber evidence="3">2.7.6.3</ecNumber>
    </recommendedName>
    <alternativeName>
        <fullName evidence="11">6-hydroxymethyl-7,8-dihydropterin pyrophosphokinase</fullName>
    </alternativeName>
    <alternativeName>
        <fullName evidence="12">7,8-dihydro-6-hydroxymethylpterin-pyrophosphokinase</fullName>
    </alternativeName>
</protein>
<evidence type="ECO:0000256" key="10">
    <source>
        <dbReference type="ARBA" id="ARBA00029409"/>
    </source>
</evidence>
<gene>
    <name evidence="14" type="primary">folK</name>
    <name evidence="14" type="ORF">CYR75_08815</name>
</gene>
<evidence type="ECO:0000256" key="2">
    <source>
        <dbReference type="ARBA" id="ARBA00005810"/>
    </source>
</evidence>
<dbReference type="PROSITE" id="PS00794">
    <property type="entry name" value="HPPK"/>
    <property type="match status" value="1"/>
</dbReference>